<evidence type="ECO:0000256" key="1">
    <source>
        <dbReference type="SAM" id="MobiDB-lite"/>
    </source>
</evidence>
<gene>
    <name evidence="2" type="ORF">D0X99_09060</name>
</gene>
<dbReference type="Proteomes" id="UP000283522">
    <property type="component" value="Unassembled WGS sequence"/>
</dbReference>
<feature type="region of interest" description="Disordered" evidence="1">
    <location>
        <begin position="43"/>
        <end position="67"/>
    </location>
</feature>
<feature type="compositionally biased region" description="Polar residues" evidence="1">
    <location>
        <begin position="44"/>
        <end position="54"/>
    </location>
</feature>
<evidence type="ECO:0000313" key="2">
    <source>
        <dbReference type="EMBL" id="RIW15570.1"/>
    </source>
</evidence>
<name>A0A418PRT3_9BACT</name>
<sequence length="67" mass="7445">MKLGLLSLEKTGLISPVFLMEENIGIIIGQSNDVLKIECFSKSKGPNSKTSTSEDPFELPYQKSRKK</sequence>
<accession>A0A418PRT3</accession>
<dbReference type="AlphaFoldDB" id="A0A418PRT3"/>
<reference evidence="2 3" key="1">
    <citation type="submission" date="2018-09" db="EMBL/GenBank/DDBJ databases">
        <authorList>
            <person name="Wang X."/>
            <person name="Du Z."/>
        </authorList>
    </citation>
    <scope>NUCLEOTIDE SEQUENCE [LARGE SCALE GENOMIC DNA]</scope>
    <source>
        <strain evidence="2 3">N3</strain>
    </source>
</reference>
<dbReference type="EMBL" id="QXML01000004">
    <property type="protein sequence ID" value="RIW15570.1"/>
    <property type="molecule type" value="Genomic_DNA"/>
</dbReference>
<comment type="caution">
    <text evidence="2">The sequence shown here is derived from an EMBL/GenBank/DDBJ whole genome shotgun (WGS) entry which is preliminary data.</text>
</comment>
<proteinExistence type="predicted"/>
<evidence type="ECO:0000313" key="3">
    <source>
        <dbReference type="Proteomes" id="UP000283522"/>
    </source>
</evidence>
<organism evidence="2 3">
    <name type="scientific">Algoriphagus lacus</name>
    <dbReference type="NCBI Taxonomy" id="2056311"/>
    <lineage>
        <taxon>Bacteria</taxon>
        <taxon>Pseudomonadati</taxon>
        <taxon>Bacteroidota</taxon>
        <taxon>Cytophagia</taxon>
        <taxon>Cytophagales</taxon>
        <taxon>Cyclobacteriaceae</taxon>
        <taxon>Algoriphagus</taxon>
    </lineage>
</organism>
<protein>
    <submittedName>
        <fullName evidence="2">Uncharacterized protein</fullName>
    </submittedName>
</protein>
<keyword evidence="3" id="KW-1185">Reference proteome</keyword>